<evidence type="ECO:0000256" key="2">
    <source>
        <dbReference type="SAM" id="SignalP"/>
    </source>
</evidence>
<evidence type="ECO:0000313" key="4">
    <source>
        <dbReference type="Proteomes" id="UP000651050"/>
    </source>
</evidence>
<sequence>MKALQLSVLIPVFALAGFTASGLHAQTKKLVTRDELRACMNSEAELADRRKSFEGRSAKNKEEADAIRAEQAEMAEEQKTLGDDQRKIDRFGRKVKAHNVKVQAAKANADAFNADLEALNKGLLAHNEKCGGISYDPDDKEAILKEREAQKK</sequence>
<protein>
    <submittedName>
        <fullName evidence="3">Uncharacterized protein</fullName>
    </submittedName>
</protein>
<accession>A0A931H836</accession>
<feature type="coiled-coil region" evidence="1">
    <location>
        <begin position="60"/>
        <end position="122"/>
    </location>
</feature>
<gene>
    <name evidence="3" type="ORF">I5803_19185</name>
</gene>
<evidence type="ECO:0000256" key="1">
    <source>
        <dbReference type="SAM" id="Coils"/>
    </source>
</evidence>
<feature type="chain" id="PRO_5037273376" evidence="2">
    <location>
        <begin position="26"/>
        <end position="152"/>
    </location>
</feature>
<keyword evidence="4" id="KW-1185">Reference proteome</keyword>
<feature type="signal peptide" evidence="2">
    <location>
        <begin position="1"/>
        <end position="25"/>
    </location>
</feature>
<keyword evidence="2" id="KW-0732">Signal</keyword>
<dbReference type="EMBL" id="JADWYS010000001">
    <property type="protein sequence ID" value="MBG9390162.1"/>
    <property type="molecule type" value="Genomic_DNA"/>
</dbReference>
<dbReference type="AlphaFoldDB" id="A0A931H836"/>
<organism evidence="3 4">
    <name type="scientific">Caenimonas aquaedulcis</name>
    <dbReference type="NCBI Taxonomy" id="2793270"/>
    <lineage>
        <taxon>Bacteria</taxon>
        <taxon>Pseudomonadati</taxon>
        <taxon>Pseudomonadota</taxon>
        <taxon>Betaproteobacteria</taxon>
        <taxon>Burkholderiales</taxon>
        <taxon>Comamonadaceae</taxon>
        <taxon>Caenimonas</taxon>
    </lineage>
</organism>
<reference evidence="3" key="1">
    <citation type="submission" date="2020-11" db="EMBL/GenBank/DDBJ databases">
        <title>Bacterial whole genome sequence for Caenimonas sp. DR4.4.</title>
        <authorList>
            <person name="Le V."/>
            <person name="Ko S.-R."/>
            <person name="Ahn C.-Y."/>
            <person name="Oh H.-M."/>
        </authorList>
    </citation>
    <scope>NUCLEOTIDE SEQUENCE</scope>
    <source>
        <strain evidence="3">DR4.4</strain>
    </source>
</reference>
<name>A0A931H836_9BURK</name>
<keyword evidence="1" id="KW-0175">Coiled coil</keyword>
<evidence type="ECO:0000313" key="3">
    <source>
        <dbReference type="EMBL" id="MBG9390162.1"/>
    </source>
</evidence>
<dbReference type="Proteomes" id="UP000651050">
    <property type="component" value="Unassembled WGS sequence"/>
</dbReference>
<comment type="caution">
    <text evidence="3">The sequence shown here is derived from an EMBL/GenBank/DDBJ whole genome shotgun (WGS) entry which is preliminary data.</text>
</comment>
<proteinExistence type="predicted"/>
<dbReference type="RefSeq" id="WP_196987916.1">
    <property type="nucleotide sequence ID" value="NZ_JADWYS010000001.1"/>
</dbReference>